<evidence type="ECO:0000256" key="8">
    <source>
        <dbReference type="ARBA" id="ARBA00023054"/>
    </source>
</evidence>
<evidence type="ECO:0000313" key="20">
    <source>
        <dbReference type="Proteomes" id="UP000694420"/>
    </source>
</evidence>
<dbReference type="Pfam" id="PF21033">
    <property type="entry name" value="RMD1-3"/>
    <property type="match status" value="1"/>
</dbReference>
<dbReference type="GO" id="GO:0005876">
    <property type="term" value="C:spindle microtubule"/>
    <property type="evidence" value="ECO:0007669"/>
    <property type="project" value="TreeGrafter"/>
</dbReference>
<feature type="compositionally biased region" description="Acidic residues" evidence="18">
    <location>
        <begin position="256"/>
        <end position="266"/>
    </location>
</feature>
<feature type="coiled-coil region" evidence="17">
    <location>
        <begin position="158"/>
        <end position="185"/>
    </location>
</feature>
<evidence type="ECO:0000256" key="4">
    <source>
        <dbReference type="ARBA" id="ARBA00022490"/>
    </source>
</evidence>
<dbReference type="InterPro" id="IPR011990">
    <property type="entry name" value="TPR-like_helical_dom_sf"/>
</dbReference>
<dbReference type="GO" id="GO:0008017">
    <property type="term" value="F:microtubule binding"/>
    <property type="evidence" value="ECO:0007669"/>
    <property type="project" value="TreeGrafter"/>
</dbReference>
<dbReference type="GO" id="GO:0005634">
    <property type="term" value="C:nucleus"/>
    <property type="evidence" value="ECO:0007669"/>
    <property type="project" value="UniProtKB-SubCell"/>
</dbReference>
<evidence type="ECO:0000256" key="9">
    <source>
        <dbReference type="ARBA" id="ARBA00023128"/>
    </source>
</evidence>
<keyword evidence="7" id="KW-1133">Transmembrane helix</keyword>
<keyword evidence="9" id="KW-0496">Mitochondrion</keyword>
<evidence type="ECO:0000256" key="12">
    <source>
        <dbReference type="ARBA" id="ARBA00023242"/>
    </source>
</evidence>
<dbReference type="GO" id="GO:0005741">
    <property type="term" value="C:mitochondrial outer membrane"/>
    <property type="evidence" value="ECO:0007669"/>
    <property type="project" value="UniProtKB-SubCell"/>
</dbReference>
<evidence type="ECO:0000256" key="7">
    <source>
        <dbReference type="ARBA" id="ARBA00022989"/>
    </source>
</evidence>
<evidence type="ECO:0000256" key="3">
    <source>
        <dbReference type="ARBA" id="ARBA00004647"/>
    </source>
</evidence>
<dbReference type="Ensembl" id="ENSNPET00000012290.1">
    <property type="protein sequence ID" value="ENSNPEP00000011987.1"/>
    <property type="gene ID" value="ENSNPEG00000008869.1"/>
</dbReference>
<evidence type="ECO:0000256" key="6">
    <source>
        <dbReference type="ARBA" id="ARBA00022787"/>
    </source>
</evidence>
<reference evidence="19" key="2">
    <citation type="submission" date="2025-09" db="UniProtKB">
        <authorList>
            <consortium name="Ensembl"/>
        </authorList>
    </citation>
    <scope>IDENTIFICATION</scope>
</reference>
<dbReference type="SUPFAM" id="SSF48452">
    <property type="entry name" value="TPR-like"/>
    <property type="match status" value="1"/>
</dbReference>
<evidence type="ECO:0000256" key="15">
    <source>
        <dbReference type="ARBA" id="ARBA00041608"/>
    </source>
</evidence>
<feature type="region of interest" description="Disordered" evidence="18">
    <location>
        <begin position="198"/>
        <end position="270"/>
    </location>
</feature>
<keyword evidence="8 17" id="KW-0175">Coiled coil</keyword>
<accession>A0A8C6ZEN1</accession>
<evidence type="ECO:0000256" key="1">
    <source>
        <dbReference type="ARBA" id="ARBA00004123"/>
    </source>
</evidence>
<keyword evidence="6" id="KW-1000">Mitochondrion outer membrane</keyword>
<dbReference type="PANTHER" id="PTHR16056">
    <property type="entry name" value="REGULATOR OF MICROTUBULE DYNAMICS PROTEIN"/>
    <property type="match status" value="1"/>
</dbReference>
<feature type="compositionally biased region" description="Polar residues" evidence="18">
    <location>
        <begin position="215"/>
        <end position="230"/>
    </location>
</feature>
<gene>
    <name evidence="19" type="primary">RMDN3</name>
</gene>
<name>A0A8C6ZEN1_NOTPE</name>
<evidence type="ECO:0000256" key="11">
    <source>
        <dbReference type="ARBA" id="ARBA00023212"/>
    </source>
</evidence>
<evidence type="ECO:0000256" key="5">
    <source>
        <dbReference type="ARBA" id="ARBA00022692"/>
    </source>
</evidence>
<keyword evidence="11" id="KW-0206">Cytoskeleton</keyword>
<evidence type="ECO:0000256" key="2">
    <source>
        <dbReference type="ARBA" id="ARBA00004572"/>
    </source>
</evidence>
<evidence type="ECO:0000256" key="17">
    <source>
        <dbReference type="SAM" id="Coils"/>
    </source>
</evidence>
<protein>
    <recommendedName>
        <fullName evidence="14">Regulator of microtubule dynamics protein 3</fullName>
    </recommendedName>
    <alternativeName>
        <fullName evidence="15">Protein FAM82A2</fullName>
    </alternativeName>
    <alternativeName>
        <fullName evidence="16">Protein FAM82C</fullName>
    </alternativeName>
</protein>
<evidence type="ECO:0000256" key="18">
    <source>
        <dbReference type="SAM" id="MobiDB-lite"/>
    </source>
</evidence>
<organism evidence="19 20">
    <name type="scientific">Nothoprocta perdicaria</name>
    <name type="common">Chilean tinamou</name>
    <name type="synonym">Crypturus perdicarius</name>
    <dbReference type="NCBI Taxonomy" id="30464"/>
    <lineage>
        <taxon>Eukaryota</taxon>
        <taxon>Metazoa</taxon>
        <taxon>Chordata</taxon>
        <taxon>Craniata</taxon>
        <taxon>Vertebrata</taxon>
        <taxon>Euteleostomi</taxon>
        <taxon>Archelosauria</taxon>
        <taxon>Archosauria</taxon>
        <taxon>Dinosauria</taxon>
        <taxon>Saurischia</taxon>
        <taxon>Theropoda</taxon>
        <taxon>Coelurosauria</taxon>
        <taxon>Aves</taxon>
        <taxon>Palaeognathae</taxon>
        <taxon>Tinamiformes</taxon>
        <taxon>Tinamidae</taxon>
        <taxon>Nothoprocta</taxon>
    </lineage>
</organism>
<evidence type="ECO:0000256" key="14">
    <source>
        <dbReference type="ARBA" id="ARBA00039962"/>
    </source>
</evidence>
<evidence type="ECO:0000313" key="19">
    <source>
        <dbReference type="Ensembl" id="ENSNPEP00000011987.1"/>
    </source>
</evidence>
<keyword evidence="12" id="KW-0539">Nucleus</keyword>
<dbReference type="Proteomes" id="UP000694420">
    <property type="component" value="Unplaced"/>
</dbReference>
<dbReference type="AlphaFoldDB" id="A0A8C6ZEN1"/>
<evidence type="ECO:0000256" key="16">
    <source>
        <dbReference type="ARBA" id="ARBA00041960"/>
    </source>
</evidence>
<dbReference type="Gene3D" id="1.25.40.10">
    <property type="entry name" value="Tetratricopeptide repeat domain"/>
    <property type="match status" value="1"/>
</dbReference>
<dbReference type="PANTHER" id="PTHR16056:SF18">
    <property type="entry name" value="REGULATOR OF MICROTUBULE DYNAMICS PROTEIN 3"/>
    <property type="match status" value="1"/>
</dbReference>
<comment type="subcellular location">
    <subcellularLocation>
        <location evidence="3">Cytoplasm</location>
        <location evidence="3">Cytoskeleton</location>
        <location evidence="3">Spindle pole</location>
    </subcellularLocation>
    <subcellularLocation>
        <location evidence="2">Mitochondrion outer membrane</location>
        <topology evidence="2">Single-pass membrane protein</topology>
    </subcellularLocation>
    <subcellularLocation>
        <location evidence="1">Nucleus</location>
    </subcellularLocation>
</comment>
<keyword evidence="4" id="KW-0963">Cytoplasm</keyword>
<keyword evidence="5" id="KW-0812">Transmembrane</keyword>
<keyword evidence="10" id="KW-0472">Membrane</keyword>
<sequence length="513" mass="57467">MFFSCGRHIPQSAANAPAAVSSDCPETPRAVGSKQELTLSPCHCTTIRGSQPSSLSLHRGQWDEGRLDSQGWRCPHVSHPCHAQPLPLGAAGSARPVPAPSTTGRAWSRRRCHRCHRCHHCRLRRLRLVHEGRDPAPRSAPGAPGPARRAEQQVLDRLDFILSNFAELRQEVQELRSTLQCLAAEIVAEIKSHLEETQKVTRRRRFPFPRERSDSTGSSSIYFTASSGAANTDDGESEGGYTTANAESDYDRESEQESEEGEDEVSCETVRTARRDSLELVNEDDVHLIPDSSVEEGMGQLLQQADQLHNGDEQEKREGFQLLLNNKLVYADQKDFLWRLARAYSDMCEITEDAEEKKSYASDGKEMKIEAALQKWDQSAEYHQWYAVLCGQLAEHESIQKRIQVGYVFKEHIDKAISLKPDDPKSYYLLGRWCYQVSHLGWLEKKTAAALFEAPPTATVQDALENFLRCYRDLGNNSAALLWMNRASELPVNTKEVAVTAVCFAHAGRCCGS</sequence>
<evidence type="ECO:0000256" key="10">
    <source>
        <dbReference type="ARBA" id="ARBA00023136"/>
    </source>
</evidence>
<comment type="similarity">
    <text evidence="13">Belongs to the RMDN family.</text>
</comment>
<evidence type="ECO:0000256" key="13">
    <source>
        <dbReference type="ARBA" id="ARBA00038360"/>
    </source>
</evidence>
<proteinExistence type="inferred from homology"/>
<reference evidence="19" key="1">
    <citation type="submission" date="2025-08" db="UniProtKB">
        <authorList>
            <consortium name="Ensembl"/>
        </authorList>
    </citation>
    <scope>IDENTIFICATION</scope>
</reference>
<dbReference type="GO" id="GO:0097431">
    <property type="term" value="C:mitotic spindle pole"/>
    <property type="evidence" value="ECO:0007669"/>
    <property type="project" value="TreeGrafter"/>
</dbReference>
<dbReference type="InterPro" id="IPR049039">
    <property type="entry name" value="RMD1-3_a_helical_rpt"/>
</dbReference>
<keyword evidence="20" id="KW-1185">Reference proteome</keyword>